<gene>
    <name evidence="3" type="ORF">ACFOGJ_14555</name>
</gene>
<dbReference type="Pfam" id="PF02332">
    <property type="entry name" value="Phenol_Hydrox"/>
    <property type="match status" value="1"/>
</dbReference>
<accession>A0ABV7L1H5</accession>
<sequence length="353" mass="39291">MAKSSWSYLKGERRIGEYEELTLRSVGHWWIGDDPQWPEEVREAFHVRSETGIDIVEPTRLHLGDRGAFRDPFKLTYRSYNLQQDGEEKKLDGLIEGAKAADAFAGLDGARQPGLAAILDSYIPGMRHAFWGFSLLQTYGAAYTPAGTAMNVLQFQAFDCMRHAQRFVELAWELPPGAAAGAEAEPWMTWAPLQPLRRFVEMSLCNFDWAENLVLLNHVLLPLFQPAHHALMVDIPRAHGDWVLPQYWLRLEEDMKRHMAQGRAFAAAVIKHDERNRDIVQDWIDRWQAPAQEAADALGPVIDAAAGAPAYGAIRTEARAAWEAQLAECGLQPAAAAAATTEGERDVAVGVPG</sequence>
<dbReference type="EMBL" id="JBHRTR010000028">
    <property type="protein sequence ID" value="MFC3228462.1"/>
    <property type="molecule type" value="Genomic_DNA"/>
</dbReference>
<protein>
    <recommendedName>
        <fullName evidence="5">Propane 2-monooxygenase</fullName>
    </recommendedName>
</protein>
<dbReference type="SUPFAM" id="SSF47240">
    <property type="entry name" value="Ferritin-like"/>
    <property type="match status" value="1"/>
</dbReference>
<dbReference type="InterPro" id="IPR003430">
    <property type="entry name" value="Phenol_Hydrox"/>
</dbReference>
<keyword evidence="2" id="KW-0503">Monooxygenase</keyword>
<proteinExistence type="predicted"/>
<dbReference type="Gene3D" id="1.10.620.20">
    <property type="entry name" value="Ribonucleotide Reductase, subunit A"/>
    <property type="match status" value="1"/>
</dbReference>
<evidence type="ECO:0000256" key="2">
    <source>
        <dbReference type="ARBA" id="ARBA00023033"/>
    </source>
</evidence>
<dbReference type="InterPro" id="IPR012348">
    <property type="entry name" value="RNR-like"/>
</dbReference>
<evidence type="ECO:0008006" key="5">
    <source>
        <dbReference type="Google" id="ProtNLM"/>
    </source>
</evidence>
<dbReference type="RefSeq" id="WP_379901595.1">
    <property type="nucleotide sequence ID" value="NZ_JBHRTR010000028.1"/>
</dbReference>
<reference evidence="4" key="1">
    <citation type="journal article" date="2019" name="Int. J. Syst. Evol. Microbiol.">
        <title>The Global Catalogue of Microorganisms (GCM) 10K type strain sequencing project: providing services to taxonomists for standard genome sequencing and annotation.</title>
        <authorList>
            <consortium name="The Broad Institute Genomics Platform"/>
            <consortium name="The Broad Institute Genome Sequencing Center for Infectious Disease"/>
            <person name="Wu L."/>
            <person name="Ma J."/>
        </authorList>
    </citation>
    <scope>NUCLEOTIDE SEQUENCE [LARGE SCALE GENOMIC DNA]</scope>
    <source>
        <strain evidence="4">KCTC 42964</strain>
    </source>
</reference>
<dbReference type="InterPro" id="IPR009078">
    <property type="entry name" value="Ferritin-like_SF"/>
</dbReference>
<keyword evidence="1" id="KW-0560">Oxidoreductase</keyword>
<comment type="caution">
    <text evidence="3">The sequence shown here is derived from an EMBL/GenBank/DDBJ whole genome shotgun (WGS) entry which is preliminary data.</text>
</comment>
<dbReference type="Proteomes" id="UP001595528">
    <property type="component" value="Unassembled WGS sequence"/>
</dbReference>
<evidence type="ECO:0000313" key="3">
    <source>
        <dbReference type="EMBL" id="MFC3228462.1"/>
    </source>
</evidence>
<name>A0ABV7L1H5_9PROT</name>
<evidence type="ECO:0000313" key="4">
    <source>
        <dbReference type="Proteomes" id="UP001595528"/>
    </source>
</evidence>
<organism evidence="3 4">
    <name type="scientific">Marinibaculum pumilum</name>
    <dbReference type="NCBI Taxonomy" id="1766165"/>
    <lineage>
        <taxon>Bacteria</taxon>
        <taxon>Pseudomonadati</taxon>
        <taxon>Pseudomonadota</taxon>
        <taxon>Alphaproteobacteria</taxon>
        <taxon>Rhodospirillales</taxon>
        <taxon>Rhodospirillaceae</taxon>
        <taxon>Marinibaculum</taxon>
    </lineage>
</organism>
<evidence type="ECO:0000256" key="1">
    <source>
        <dbReference type="ARBA" id="ARBA00023002"/>
    </source>
</evidence>
<keyword evidence="4" id="KW-1185">Reference proteome</keyword>